<dbReference type="GO" id="GO:0004252">
    <property type="term" value="F:serine-type endopeptidase activity"/>
    <property type="evidence" value="ECO:0007669"/>
    <property type="project" value="InterPro"/>
</dbReference>
<dbReference type="Pfam" id="PF13180">
    <property type="entry name" value="PDZ_2"/>
    <property type="match status" value="1"/>
</dbReference>
<organism evidence="5 6">
    <name type="scientific">Acidisarcina polymorpha</name>
    <dbReference type="NCBI Taxonomy" id="2211140"/>
    <lineage>
        <taxon>Bacteria</taxon>
        <taxon>Pseudomonadati</taxon>
        <taxon>Acidobacteriota</taxon>
        <taxon>Terriglobia</taxon>
        <taxon>Terriglobales</taxon>
        <taxon>Acidobacteriaceae</taxon>
        <taxon>Acidisarcina</taxon>
    </lineage>
</organism>
<dbReference type="InterPro" id="IPR036034">
    <property type="entry name" value="PDZ_sf"/>
</dbReference>
<dbReference type="SMART" id="SM00228">
    <property type="entry name" value="PDZ"/>
    <property type="match status" value="1"/>
</dbReference>
<gene>
    <name evidence="5" type="ORF">ACPOL_3554</name>
</gene>
<evidence type="ECO:0000259" key="4">
    <source>
        <dbReference type="SMART" id="SM00228"/>
    </source>
</evidence>
<keyword evidence="2 5" id="KW-0645">Protease</keyword>
<dbReference type="KEGG" id="abas:ACPOL_3554"/>
<accession>A0A2Z5G192</accession>
<evidence type="ECO:0000313" key="6">
    <source>
        <dbReference type="Proteomes" id="UP000253606"/>
    </source>
</evidence>
<dbReference type="InterPro" id="IPR043504">
    <property type="entry name" value="Peptidase_S1_PA_chymotrypsin"/>
</dbReference>
<dbReference type="PRINTS" id="PR00834">
    <property type="entry name" value="PROTEASES2C"/>
</dbReference>
<dbReference type="PANTHER" id="PTHR43343:SF3">
    <property type="entry name" value="PROTEASE DO-LIKE 8, CHLOROPLASTIC"/>
    <property type="match status" value="1"/>
</dbReference>
<protein>
    <submittedName>
        <fullName evidence="5">HtrA protease/chaperone protein</fullName>
    </submittedName>
</protein>
<feature type="domain" description="PDZ" evidence="4">
    <location>
        <begin position="270"/>
        <end position="367"/>
    </location>
</feature>
<dbReference type="SUPFAM" id="SSF50494">
    <property type="entry name" value="Trypsin-like serine proteases"/>
    <property type="match status" value="1"/>
</dbReference>
<dbReference type="Gene3D" id="2.40.10.10">
    <property type="entry name" value="Trypsin-like serine proteases"/>
    <property type="match status" value="2"/>
</dbReference>
<evidence type="ECO:0000256" key="2">
    <source>
        <dbReference type="ARBA" id="ARBA00022670"/>
    </source>
</evidence>
<dbReference type="SUPFAM" id="SSF50156">
    <property type="entry name" value="PDZ domain-like"/>
    <property type="match status" value="1"/>
</dbReference>
<dbReference type="EMBL" id="CP030840">
    <property type="protein sequence ID" value="AXC12839.1"/>
    <property type="molecule type" value="Genomic_DNA"/>
</dbReference>
<keyword evidence="6" id="KW-1185">Reference proteome</keyword>
<dbReference type="InterPro" id="IPR001478">
    <property type="entry name" value="PDZ"/>
</dbReference>
<keyword evidence="3" id="KW-0378">Hydrolase</keyword>
<dbReference type="OrthoDB" id="9758917at2"/>
<dbReference type="InterPro" id="IPR009003">
    <property type="entry name" value="Peptidase_S1_PA"/>
</dbReference>
<comment type="similarity">
    <text evidence="1">Belongs to the peptidase S1C family.</text>
</comment>
<evidence type="ECO:0000313" key="5">
    <source>
        <dbReference type="EMBL" id="AXC12839.1"/>
    </source>
</evidence>
<reference evidence="5 6" key="1">
    <citation type="journal article" date="2018" name="Front. Microbiol.">
        <title>Hydrolytic Capabilities as a Key to Environmental Success: Chitinolytic and Cellulolytic Acidobacteria From Acidic Sub-arctic Soils and Boreal Peatlands.</title>
        <authorList>
            <person name="Belova S.E."/>
            <person name="Ravin N.V."/>
            <person name="Pankratov T.A."/>
            <person name="Rakitin A.L."/>
            <person name="Ivanova A.A."/>
            <person name="Beletsky A.V."/>
            <person name="Mardanov A.V."/>
            <person name="Sinninghe Damste J.S."/>
            <person name="Dedysh S.N."/>
        </authorList>
    </citation>
    <scope>NUCLEOTIDE SEQUENCE [LARGE SCALE GENOMIC DNA]</scope>
    <source>
        <strain evidence="5 6">SBC82</strain>
    </source>
</reference>
<evidence type="ECO:0000256" key="3">
    <source>
        <dbReference type="ARBA" id="ARBA00022801"/>
    </source>
</evidence>
<dbReference type="RefSeq" id="WP_114207957.1">
    <property type="nucleotide sequence ID" value="NZ_CP030840.1"/>
</dbReference>
<name>A0A2Z5G192_9BACT</name>
<sequence length="384" mass="40333">MRFRQIVLIVFLVGAFWYFTSHRSPARLALSGADPVVDHSPLALTEAHAAPAYDSEELANISVYKKALASVVNVTSSVVAYDFFYGAVPQQGQGSGFILDPQGRILTNYHVVANARQIEVTLDNKHTYKAKLLGSDQAHDLALLQINAPDLVPATLSDSRGLIVGQKVYAIGNPFGLNGTMTTGIISSIRSVKGPQGALIENAIQTDAAINPGNSGGPLLNSRGEVIGITSMIATGGGADQNAGIGFAIPINTAKAVLEDFSKYGHVRRPSLGIMPLAIGPDLAEQMGLAADSGVLILRTVPGGAADRAGLRGGKERAYLGNTEIFLGGDLILGIDDQPVTNTQELSEVMNRHEVGDSVVVTFLRGQRKLTARVVLGEAGGSQT</sequence>
<dbReference type="PANTHER" id="PTHR43343">
    <property type="entry name" value="PEPTIDASE S12"/>
    <property type="match status" value="1"/>
</dbReference>
<dbReference type="InterPro" id="IPR051201">
    <property type="entry name" value="Chloro_Bact_Ser_Proteases"/>
</dbReference>
<proteinExistence type="inferred from homology"/>
<dbReference type="Proteomes" id="UP000253606">
    <property type="component" value="Chromosome"/>
</dbReference>
<dbReference type="InterPro" id="IPR001940">
    <property type="entry name" value="Peptidase_S1C"/>
</dbReference>
<dbReference type="Gene3D" id="2.30.42.10">
    <property type="match status" value="1"/>
</dbReference>
<dbReference type="AlphaFoldDB" id="A0A2Z5G192"/>
<dbReference type="Pfam" id="PF13365">
    <property type="entry name" value="Trypsin_2"/>
    <property type="match status" value="1"/>
</dbReference>
<evidence type="ECO:0000256" key="1">
    <source>
        <dbReference type="ARBA" id="ARBA00010541"/>
    </source>
</evidence>
<dbReference type="GO" id="GO:0006508">
    <property type="term" value="P:proteolysis"/>
    <property type="evidence" value="ECO:0007669"/>
    <property type="project" value="UniProtKB-KW"/>
</dbReference>